<dbReference type="GO" id="GO:0005739">
    <property type="term" value="C:mitochondrion"/>
    <property type="evidence" value="ECO:0007669"/>
    <property type="project" value="UniProtKB-SubCell"/>
</dbReference>
<evidence type="ECO:0000256" key="4">
    <source>
        <dbReference type="ARBA" id="ARBA00022490"/>
    </source>
</evidence>
<dbReference type="CTD" id="20253120"/>
<dbReference type="SMART" id="SM00271">
    <property type="entry name" value="DnaJ"/>
    <property type="match status" value="1"/>
</dbReference>
<organism evidence="8 9">
    <name type="scientific">Lottia gigantea</name>
    <name type="common">Giant owl limpet</name>
    <dbReference type="NCBI Taxonomy" id="225164"/>
    <lineage>
        <taxon>Eukaryota</taxon>
        <taxon>Metazoa</taxon>
        <taxon>Spiralia</taxon>
        <taxon>Lophotrochozoa</taxon>
        <taxon>Mollusca</taxon>
        <taxon>Gastropoda</taxon>
        <taxon>Patellogastropoda</taxon>
        <taxon>Lottioidea</taxon>
        <taxon>Lottiidae</taxon>
        <taxon>Lottia</taxon>
    </lineage>
</organism>
<dbReference type="PANTHER" id="PTHR14021:SF15">
    <property type="entry name" value="IRON-SULFUR CLUSTER CO-CHAPERONE PROTEIN HSCB"/>
    <property type="match status" value="1"/>
</dbReference>
<keyword evidence="5" id="KW-0496">Mitochondrion</keyword>
<dbReference type="FunFam" id="1.20.1280.20:FF:000002">
    <property type="entry name" value="HscB mitochondrial iron-sulfur cluster co-chaperone"/>
    <property type="match status" value="1"/>
</dbReference>
<comment type="subcellular location">
    <subcellularLocation>
        <location evidence="2">Cytoplasm</location>
    </subcellularLocation>
    <subcellularLocation>
        <location evidence="1">Mitochondrion</location>
    </subcellularLocation>
</comment>
<feature type="non-terminal residue" evidence="8">
    <location>
        <position position="191"/>
    </location>
</feature>
<dbReference type="GO" id="GO:0044571">
    <property type="term" value="P:[2Fe-2S] cluster assembly"/>
    <property type="evidence" value="ECO:0007669"/>
    <property type="project" value="InterPro"/>
</dbReference>
<dbReference type="AlphaFoldDB" id="V4A8L8"/>
<dbReference type="InterPro" id="IPR004640">
    <property type="entry name" value="HscB"/>
</dbReference>
<dbReference type="PANTHER" id="PTHR14021">
    <property type="entry name" value="IRON-SULFUR CLUSTER CO-CHAPERONE PROTEIN HSCB"/>
    <property type="match status" value="1"/>
</dbReference>
<dbReference type="EMBL" id="KB202567">
    <property type="protein sequence ID" value="ESO89641.1"/>
    <property type="molecule type" value="Genomic_DNA"/>
</dbReference>
<dbReference type="SUPFAM" id="SSF46565">
    <property type="entry name" value="Chaperone J-domain"/>
    <property type="match status" value="1"/>
</dbReference>
<dbReference type="KEGG" id="lgi:LOTGIDRAFT_96796"/>
<dbReference type="Gene3D" id="1.10.287.110">
    <property type="entry name" value="DnaJ domain"/>
    <property type="match status" value="1"/>
</dbReference>
<dbReference type="GO" id="GO:0001671">
    <property type="term" value="F:ATPase activator activity"/>
    <property type="evidence" value="ECO:0007669"/>
    <property type="project" value="InterPro"/>
</dbReference>
<dbReference type="RefSeq" id="XP_009059695.1">
    <property type="nucleotide sequence ID" value="XM_009061447.1"/>
</dbReference>
<dbReference type="GO" id="GO:0051087">
    <property type="term" value="F:protein-folding chaperone binding"/>
    <property type="evidence" value="ECO:0007669"/>
    <property type="project" value="InterPro"/>
</dbReference>
<dbReference type="SUPFAM" id="SSF47144">
    <property type="entry name" value="HSC20 (HSCB), C-terminal oligomerisation domain"/>
    <property type="match status" value="1"/>
</dbReference>
<protein>
    <recommendedName>
        <fullName evidence="7">J domain-containing protein</fullName>
    </recommendedName>
</protein>
<evidence type="ECO:0000313" key="9">
    <source>
        <dbReference type="Proteomes" id="UP000030746"/>
    </source>
</evidence>
<keyword evidence="6" id="KW-0143">Chaperone</keyword>
<dbReference type="HOGENOM" id="CLU_068529_0_2_1"/>
<feature type="domain" description="J" evidence="7">
    <location>
        <begin position="31"/>
        <end position="103"/>
    </location>
</feature>
<dbReference type="Pfam" id="PF07743">
    <property type="entry name" value="HSCB_C"/>
    <property type="match status" value="1"/>
</dbReference>
<dbReference type="InterPro" id="IPR036869">
    <property type="entry name" value="J_dom_sf"/>
</dbReference>
<dbReference type="InterPro" id="IPR009073">
    <property type="entry name" value="HscB_oligo_C"/>
</dbReference>
<feature type="non-terminal residue" evidence="8">
    <location>
        <position position="1"/>
    </location>
</feature>
<evidence type="ECO:0000256" key="5">
    <source>
        <dbReference type="ARBA" id="ARBA00023128"/>
    </source>
</evidence>
<evidence type="ECO:0000256" key="2">
    <source>
        <dbReference type="ARBA" id="ARBA00004496"/>
    </source>
</evidence>
<dbReference type="NCBIfam" id="TIGR00714">
    <property type="entry name" value="hscB"/>
    <property type="match status" value="1"/>
</dbReference>
<dbReference type="Gene3D" id="1.20.1280.20">
    <property type="entry name" value="HscB, C-terminal domain"/>
    <property type="match status" value="1"/>
</dbReference>
<dbReference type="CDD" id="cd06257">
    <property type="entry name" value="DnaJ"/>
    <property type="match status" value="1"/>
</dbReference>
<evidence type="ECO:0000256" key="1">
    <source>
        <dbReference type="ARBA" id="ARBA00004173"/>
    </source>
</evidence>
<dbReference type="GO" id="GO:0051259">
    <property type="term" value="P:protein complex oligomerization"/>
    <property type="evidence" value="ECO:0007669"/>
    <property type="project" value="InterPro"/>
</dbReference>
<dbReference type="Pfam" id="PF00226">
    <property type="entry name" value="DnaJ"/>
    <property type="match status" value="1"/>
</dbReference>
<evidence type="ECO:0000256" key="6">
    <source>
        <dbReference type="ARBA" id="ARBA00023186"/>
    </source>
</evidence>
<keyword evidence="4" id="KW-0963">Cytoplasm</keyword>
<sequence>ECWKCGRQMTDPAELFYCKCGIVQKPASNLTYFQLFGLNEDFDVDLKPLSEKYIELQKQLHPDKFSQASETEKSHAADQSSLVNKAYSVLTKPLHRAIYMLELHDNPIEESSAISDPEFLMEIMELNEELAEVDSPEDLKIFEEQNESNIVKNIQEISAAFKSKNIPSAHELAIKLQYYSNISEKIKDLKR</sequence>
<dbReference type="STRING" id="225164.V4A8L8"/>
<evidence type="ECO:0000313" key="8">
    <source>
        <dbReference type="EMBL" id="ESO89641.1"/>
    </source>
</evidence>
<keyword evidence="9" id="KW-1185">Reference proteome</keyword>
<dbReference type="OMA" id="LMFIERF"/>
<dbReference type="OrthoDB" id="448954at2759"/>
<reference evidence="8 9" key="1">
    <citation type="journal article" date="2013" name="Nature">
        <title>Insights into bilaterian evolution from three spiralian genomes.</title>
        <authorList>
            <person name="Simakov O."/>
            <person name="Marletaz F."/>
            <person name="Cho S.J."/>
            <person name="Edsinger-Gonzales E."/>
            <person name="Havlak P."/>
            <person name="Hellsten U."/>
            <person name="Kuo D.H."/>
            <person name="Larsson T."/>
            <person name="Lv J."/>
            <person name="Arendt D."/>
            <person name="Savage R."/>
            <person name="Osoegawa K."/>
            <person name="de Jong P."/>
            <person name="Grimwood J."/>
            <person name="Chapman J.A."/>
            <person name="Shapiro H."/>
            <person name="Aerts A."/>
            <person name="Otillar R.P."/>
            <person name="Terry A.Y."/>
            <person name="Boore J.L."/>
            <person name="Grigoriev I.V."/>
            <person name="Lindberg D.R."/>
            <person name="Seaver E.C."/>
            <person name="Weisblat D.A."/>
            <person name="Putnam N.H."/>
            <person name="Rokhsar D.S."/>
        </authorList>
    </citation>
    <scope>NUCLEOTIDE SEQUENCE [LARGE SCALE GENOMIC DNA]</scope>
</reference>
<dbReference type="Proteomes" id="UP000030746">
    <property type="component" value="Unassembled WGS sequence"/>
</dbReference>
<accession>V4A8L8</accession>
<comment type="similarity">
    <text evidence="3">Belongs to the HscB family.</text>
</comment>
<dbReference type="InterPro" id="IPR001623">
    <property type="entry name" value="DnaJ_domain"/>
</dbReference>
<name>V4A8L8_LOTGI</name>
<dbReference type="InterPro" id="IPR036386">
    <property type="entry name" value="HscB_C_sf"/>
</dbReference>
<dbReference type="GeneID" id="20253120"/>
<gene>
    <name evidence="8" type="ORF">LOTGIDRAFT_96796</name>
</gene>
<evidence type="ECO:0000259" key="7">
    <source>
        <dbReference type="PROSITE" id="PS50076"/>
    </source>
</evidence>
<dbReference type="PROSITE" id="PS50076">
    <property type="entry name" value="DNAJ_2"/>
    <property type="match status" value="1"/>
</dbReference>
<proteinExistence type="inferred from homology"/>
<evidence type="ECO:0000256" key="3">
    <source>
        <dbReference type="ARBA" id="ARBA00010476"/>
    </source>
</evidence>